<organism evidence="6 7">
    <name type="scientific">Rhizophlyctis rosea</name>
    <dbReference type="NCBI Taxonomy" id="64517"/>
    <lineage>
        <taxon>Eukaryota</taxon>
        <taxon>Fungi</taxon>
        <taxon>Fungi incertae sedis</taxon>
        <taxon>Chytridiomycota</taxon>
        <taxon>Chytridiomycota incertae sedis</taxon>
        <taxon>Chytridiomycetes</taxon>
        <taxon>Rhizophlyctidales</taxon>
        <taxon>Rhizophlyctidaceae</taxon>
        <taxon>Rhizophlyctis</taxon>
    </lineage>
</organism>
<dbReference type="Proteomes" id="UP001212841">
    <property type="component" value="Unassembled WGS sequence"/>
</dbReference>
<name>A0AAD5SF09_9FUNG</name>
<keyword evidence="5" id="KW-1133">Transmembrane helix</keyword>
<keyword evidence="4" id="KW-0547">Nucleotide-binding</keyword>
<sequence length="315" mass="35123">MTPSGRKIDGIALAIVAIIVFLATYFGLQTAYSTQLNKLSQQPILITDPDTAVLNLQLGYEIKDDLDDEHDKHDPWARHRRYAVVIDAGSSGSRVLVYSWKDPLHVRKEALKDPVNGPAVLSGLPVIEKGSETGEWQFKEDPGISWYANDPHNVTSHLRPLMDFAETVVPKHKRPSTPVYLLATAGMRLINLDAQDALLAIACRYVQRHYTFSIDGGCNLHFRVITGELEGIYGWASVNYLKNGFRSHDAEAHTFGFLDMGGASTQIAFEPTREMAVLHDDDLTGMKLRSVDGGEMRYKVFVTTFLGFGMNEARR</sequence>
<evidence type="ECO:0000256" key="4">
    <source>
        <dbReference type="PIRSR" id="PIRSR600407-2"/>
    </source>
</evidence>
<evidence type="ECO:0000256" key="1">
    <source>
        <dbReference type="ARBA" id="ARBA00009283"/>
    </source>
</evidence>
<dbReference type="Gene3D" id="3.30.420.540">
    <property type="match status" value="1"/>
</dbReference>
<feature type="transmembrane region" description="Helical" evidence="5">
    <location>
        <begin position="12"/>
        <end position="32"/>
    </location>
</feature>
<dbReference type="AlphaFoldDB" id="A0AAD5SF09"/>
<dbReference type="GO" id="GO:0016020">
    <property type="term" value="C:membrane"/>
    <property type="evidence" value="ECO:0007669"/>
    <property type="project" value="TreeGrafter"/>
</dbReference>
<proteinExistence type="inferred from homology"/>
<protein>
    <submittedName>
        <fullName evidence="6">Golgi apyrase</fullName>
    </submittedName>
</protein>
<dbReference type="InterPro" id="IPR000407">
    <property type="entry name" value="GDA1_CD39_NTPase"/>
</dbReference>
<gene>
    <name evidence="6" type="primary">YND1</name>
    <name evidence="6" type="ORF">HK097_004184</name>
</gene>
<feature type="binding site" evidence="4">
    <location>
        <begin position="262"/>
        <end position="266"/>
    </location>
    <ligand>
        <name>ATP</name>
        <dbReference type="ChEBI" id="CHEBI:30616"/>
    </ligand>
</feature>
<dbReference type="GO" id="GO:0017111">
    <property type="term" value="F:ribonucleoside triphosphate phosphatase activity"/>
    <property type="evidence" value="ECO:0007669"/>
    <property type="project" value="TreeGrafter"/>
</dbReference>
<comment type="similarity">
    <text evidence="1">Belongs to the GDA1/CD39 NTPase family.</text>
</comment>
<dbReference type="Gene3D" id="3.30.420.40">
    <property type="match status" value="1"/>
</dbReference>
<dbReference type="GO" id="GO:0005794">
    <property type="term" value="C:Golgi apparatus"/>
    <property type="evidence" value="ECO:0007669"/>
    <property type="project" value="TreeGrafter"/>
</dbReference>
<evidence type="ECO:0000313" key="6">
    <source>
        <dbReference type="EMBL" id="KAJ3053470.1"/>
    </source>
</evidence>
<dbReference type="EMBL" id="JADGJD010000204">
    <property type="protein sequence ID" value="KAJ3053470.1"/>
    <property type="molecule type" value="Genomic_DNA"/>
</dbReference>
<feature type="non-terminal residue" evidence="6">
    <location>
        <position position="1"/>
    </location>
</feature>
<keyword evidence="2" id="KW-0378">Hydrolase</keyword>
<dbReference type="GO" id="GO:0004382">
    <property type="term" value="F:GDP phosphatase activity"/>
    <property type="evidence" value="ECO:0007669"/>
    <property type="project" value="TreeGrafter"/>
</dbReference>
<keyword evidence="5" id="KW-0812">Transmembrane</keyword>
<keyword evidence="5" id="KW-0472">Membrane</keyword>
<dbReference type="PANTHER" id="PTHR11782">
    <property type="entry name" value="ADENOSINE/GUANOSINE DIPHOSPHATASE"/>
    <property type="match status" value="1"/>
</dbReference>
<dbReference type="PANTHER" id="PTHR11782:SF121">
    <property type="entry name" value="NUCLEOSIDE-DIPHOSPHATASE MIG-23"/>
    <property type="match status" value="1"/>
</dbReference>
<dbReference type="GO" id="GO:0005524">
    <property type="term" value="F:ATP binding"/>
    <property type="evidence" value="ECO:0007669"/>
    <property type="project" value="UniProtKB-KW"/>
</dbReference>
<dbReference type="Pfam" id="PF01150">
    <property type="entry name" value="GDA1_CD39"/>
    <property type="match status" value="1"/>
</dbReference>
<keyword evidence="4" id="KW-0067">ATP-binding</keyword>
<dbReference type="GO" id="GO:0046036">
    <property type="term" value="P:CTP metabolic process"/>
    <property type="evidence" value="ECO:0007669"/>
    <property type="project" value="TreeGrafter"/>
</dbReference>
<evidence type="ECO:0000256" key="2">
    <source>
        <dbReference type="ARBA" id="ARBA00022801"/>
    </source>
</evidence>
<comment type="caution">
    <text evidence="6">The sequence shown here is derived from an EMBL/GenBank/DDBJ whole genome shotgun (WGS) entry which is preliminary data.</text>
</comment>
<reference evidence="6" key="1">
    <citation type="submission" date="2020-05" db="EMBL/GenBank/DDBJ databases">
        <title>Phylogenomic resolution of chytrid fungi.</title>
        <authorList>
            <person name="Stajich J.E."/>
            <person name="Amses K."/>
            <person name="Simmons R."/>
            <person name="Seto K."/>
            <person name="Myers J."/>
            <person name="Bonds A."/>
            <person name="Quandt C.A."/>
            <person name="Barry K."/>
            <person name="Liu P."/>
            <person name="Grigoriev I."/>
            <person name="Longcore J.E."/>
            <person name="James T.Y."/>
        </authorList>
    </citation>
    <scope>NUCLEOTIDE SEQUENCE</scope>
    <source>
        <strain evidence="6">JEL0318</strain>
    </source>
</reference>
<evidence type="ECO:0000256" key="3">
    <source>
        <dbReference type="PIRSR" id="PIRSR600407-1"/>
    </source>
</evidence>
<evidence type="ECO:0000313" key="7">
    <source>
        <dbReference type="Proteomes" id="UP001212841"/>
    </source>
</evidence>
<dbReference type="GO" id="GO:0006256">
    <property type="term" value="P:UDP catabolic process"/>
    <property type="evidence" value="ECO:0007669"/>
    <property type="project" value="TreeGrafter"/>
</dbReference>
<keyword evidence="7" id="KW-1185">Reference proteome</keyword>
<accession>A0AAD5SF09</accession>
<evidence type="ECO:0000256" key="5">
    <source>
        <dbReference type="SAM" id="Phobius"/>
    </source>
</evidence>
<dbReference type="GO" id="GO:0045134">
    <property type="term" value="F:UDP phosphatase activity"/>
    <property type="evidence" value="ECO:0007669"/>
    <property type="project" value="TreeGrafter"/>
</dbReference>
<feature type="active site" description="Proton acceptor" evidence="3">
    <location>
        <position position="230"/>
    </location>
</feature>